<proteinExistence type="inferred from homology"/>
<keyword evidence="5" id="KW-0012">Acyltransferase</keyword>
<dbReference type="Proteomes" id="UP000765802">
    <property type="component" value="Unassembled WGS sequence"/>
</dbReference>
<dbReference type="InterPro" id="IPR016181">
    <property type="entry name" value="Acyl_CoA_acyltransferase"/>
</dbReference>
<keyword evidence="2" id="KW-0808">Transferase</keyword>
<keyword evidence="6" id="KW-0961">Cell wall biogenesis/degradation</keyword>
<comment type="caution">
    <text evidence="7">The sequence shown here is derived from an EMBL/GenBank/DDBJ whole genome shotgun (WGS) entry which is preliminary data.</text>
</comment>
<dbReference type="SUPFAM" id="SSF55729">
    <property type="entry name" value="Acyl-CoA N-acyltransferases (Nat)"/>
    <property type="match status" value="1"/>
</dbReference>
<dbReference type="InterPro" id="IPR050644">
    <property type="entry name" value="PG_Glycine_Bridge_Synth"/>
</dbReference>
<evidence type="ECO:0000313" key="8">
    <source>
        <dbReference type="Proteomes" id="UP000765802"/>
    </source>
</evidence>
<keyword evidence="4" id="KW-0573">Peptidoglycan synthesis</keyword>
<sequence length="250" mass="28816">MASYKVKYMAIPVGVSWFSASQSAIDHLLPNVYYHVKESGGKQIIGQKEISRTLEIDLTQAEETLHAAFLKSYRQQIRQAEEEGVTCYFKDDEIGFFAEFFNQFARNKKIHTVTPERLTEMKRHLRLSFASYNGVVLAAHSYIVDNDLKIVRAFHSATRRLEDSVERNRVGKANKLLHYKDMLEFKRQGYEIYDFGGIAMDSDNPELKGINDFKLGFGGKVVDCDNFYSYGYVLLRKLSRIFKLTSETSE</sequence>
<evidence type="ECO:0000256" key="4">
    <source>
        <dbReference type="ARBA" id="ARBA00022984"/>
    </source>
</evidence>
<dbReference type="PANTHER" id="PTHR36174:SF1">
    <property type="entry name" value="LIPID II:GLYCINE GLYCYLTRANSFERASE"/>
    <property type="match status" value="1"/>
</dbReference>
<evidence type="ECO:0000256" key="1">
    <source>
        <dbReference type="ARBA" id="ARBA00009943"/>
    </source>
</evidence>
<dbReference type="InterPro" id="IPR003447">
    <property type="entry name" value="FEMABX"/>
</dbReference>
<evidence type="ECO:0000313" key="7">
    <source>
        <dbReference type="EMBL" id="MBC6489949.1"/>
    </source>
</evidence>
<keyword evidence="3" id="KW-0133">Cell shape</keyword>
<name>A0ABR7M4M1_9BACT</name>
<dbReference type="PROSITE" id="PS51191">
    <property type="entry name" value="FEMABX"/>
    <property type="match status" value="1"/>
</dbReference>
<evidence type="ECO:0000256" key="6">
    <source>
        <dbReference type="ARBA" id="ARBA00023316"/>
    </source>
</evidence>
<dbReference type="EMBL" id="MBUA01000001">
    <property type="protein sequence ID" value="MBC6489949.1"/>
    <property type="molecule type" value="Genomic_DNA"/>
</dbReference>
<evidence type="ECO:0000256" key="2">
    <source>
        <dbReference type="ARBA" id="ARBA00022679"/>
    </source>
</evidence>
<comment type="similarity">
    <text evidence="1">Belongs to the FemABX family.</text>
</comment>
<reference evidence="7 8" key="1">
    <citation type="submission" date="2016-07" db="EMBL/GenBank/DDBJ databases">
        <title>Genome analysis of Flavihumibacter stibioxidans YS-17.</title>
        <authorList>
            <person name="Shi K."/>
            <person name="Han Y."/>
            <person name="Wang G."/>
        </authorList>
    </citation>
    <scope>NUCLEOTIDE SEQUENCE [LARGE SCALE GENOMIC DNA]</scope>
    <source>
        <strain evidence="7 8">YS-17</strain>
    </source>
</reference>
<organism evidence="7 8">
    <name type="scientific">Flavihumibacter stibioxidans</name>
    <dbReference type="NCBI Taxonomy" id="1834163"/>
    <lineage>
        <taxon>Bacteria</taxon>
        <taxon>Pseudomonadati</taxon>
        <taxon>Bacteroidota</taxon>
        <taxon>Chitinophagia</taxon>
        <taxon>Chitinophagales</taxon>
        <taxon>Chitinophagaceae</taxon>
        <taxon>Flavihumibacter</taxon>
    </lineage>
</organism>
<evidence type="ECO:0008006" key="9">
    <source>
        <dbReference type="Google" id="ProtNLM"/>
    </source>
</evidence>
<accession>A0ABR7M4M1</accession>
<dbReference type="RefSeq" id="WP_187255282.1">
    <property type="nucleotide sequence ID" value="NZ_JBHULF010000006.1"/>
</dbReference>
<evidence type="ECO:0000256" key="5">
    <source>
        <dbReference type="ARBA" id="ARBA00023315"/>
    </source>
</evidence>
<gene>
    <name evidence="7" type="ORF">BC349_03145</name>
</gene>
<protein>
    <recommendedName>
        <fullName evidence="9">Peptidoglycan bridge formation glycyltransferase FemA/FemB family protein</fullName>
    </recommendedName>
</protein>
<dbReference type="PANTHER" id="PTHR36174">
    <property type="entry name" value="LIPID II:GLYCINE GLYCYLTRANSFERASE"/>
    <property type="match status" value="1"/>
</dbReference>
<dbReference type="Gene3D" id="3.40.630.30">
    <property type="match status" value="1"/>
</dbReference>
<keyword evidence="8" id="KW-1185">Reference proteome</keyword>
<evidence type="ECO:0000256" key="3">
    <source>
        <dbReference type="ARBA" id="ARBA00022960"/>
    </source>
</evidence>